<evidence type="ECO:0000313" key="11">
    <source>
        <dbReference type="Ensembl" id="ENSSSCP00030032582.1"/>
    </source>
</evidence>
<dbReference type="Proteomes" id="UP000694570">
    <property type="component" value="Unplaced"/>
</dbReference>
<dbReference type="GO" id="GO:0005525">
    <property type="term" value="F:GTP binding"/>
    <property type="evidence" value="ECO:0007669"/>
    <property type="project" value="UniProtKB-KW"/>
</dbReference>
<keyword evidence="5 7" id="KW-0342">GTP-binding</keyword>
<evidence type="ECO:0000256" key="2">
    <source>
        <dbReference type="ARBA" id="ARBA00022490"/>
    </source>
</evidence>
<dbReference type="GO" id="GO:0005856">
    <property type="term" value="C:cytoskeleton"/>
    <property type="evidence" value="ECO:0007669"/>
    <property type="project" value="UniProtKB-SubCell"/>
</dbReference>
<dbReference type="InterPro" id="IPR016491">
    <property type="entry name" value="Septin"/>
</dbReference>
<keyword evidence="2" id="KW-0963">Cytoplasm</keyword>
<proteinExistence type="inferred from homology"/>
<dbReference type="Ensembl" id="ENSSSCT00030071458.1">
    <property type="protein sequence ID" value="ENSSSCP00030032582.1"/>
    <property type="gene ID" value="ENSSSCG00030051282.1"/>
</dbReference>
<feature type="domain" description="Septin-type G" evidence="10">
    <location>
        <begin position="63"/>
        <end position="286"/>
    </location>
</feature>
<dbReference type="Gene3D" id="3.40.50.300">
    <property type="entry name" value="P-loop containing nucleotide triphosphate hydrolases"/>
    <property type="match status" value="1"/>
</dbReference>
<dbReference type="FunFam" id="3.40.50.300:FF:002048">
    <property type="entry name" value="Septin 6"/>
    <property type="match status" value="1"/>
</dbReference>
<evidence type="ECO:0000256" key="4">
    <source>
        <dbReference type="ARBA" id="ARBA00023054"/>
    </source>
</evidence>
<protein>
    <recommendedName>
        <fullName evidence="10">Septin-type G domain-containing protein</fullName>
    </recommendedName>
</protein>
<dbReference type="PROSITE" id="PS51719">
    <property type="entry name" value="G_SEPTIN"/>
    <property type="match status" value="1"/>
</dbReference>
<feature type="transmembrane region" description="Helical" evidence="9">
    <location>
        <begin position="396"/>
        <end position="418"/>
    </location>
</feature>
<accession>A0A8D0XBZ2</accession>
<keyword evidence="6" id="KW-0206">Cytoskeleton</keyword>
<evidence type="ECO:0000256" key="6">
    <source>
        <dbReference type="ARBA" id="ARBA00023212"/>
    </source>
</evidence>
<dbReference type="PANTHER" id="PTHR18884">
    <property type="entry name" value="SEPTIN"/>
    <property type="match status" value="1"/>
</dbReference>
<keyword evidence="9" id="KW-0812">Transmembrane</keyword>
<sequence>MASEVARHLLYQSHLATNTAYMSSSVSDNEQKQKKENTRSLTMSGHVGFESLPDQLVNRSIQQGFCFNILCVGESGIGKSTLIDTLFNTNFEDHESSHFYPHVRLKAQTYDLQESNVRLKLTIVNTVGFGDQINKEESYQPIVDYIDAQFEAYLQEELKIQRSLFNYHDSRIHVCLYFISPTGHSLKTLDLLTMKSLDSKVNIIPVIAKADAISKTELQKFKIKLMSELVSNGVQIYQFPTDDETIAKINASMNGQLPFAVVGSMDEVKVGNKMVKARQYPWGVVQEWKMKTTVTLSSSGRCSSARTWRTCETRPTRGTMSCTGAAGWRKWASPTWARRVSRAGRKLPPRFTRTSPTGPQVATPGGTRTERTPILCKTKGSRSQKVITSKPMLEEFFDFLTVFFCLFVYLLYCLFYIWQMATVAVSYGKILLSMRSIHKPDWKISYMCSLLEVFKFLVCDESR</sequence>
<feature type="region of interest" description="Disordered" evidence="8">
    <location>
        <begin position="347"/>
        <end position="368"/>
    </location>
</feature>
<evidence type="ECO:0000256" key="5">
    <source>
        <dbReference type="ARBA" id="ARBA00023134"/>
    </source>
</evidence>
<evidence type="ECO:0000256" key="3">
    <source>
        <dbReference type="ARBA" id="ARBA00022741"/>
    </source>
</evidence>
<comment type="similarity">
    <text evidence="7">Belongs to the TRAFAC class TrmE-Era-EngA-EngB-Septin-like GTPase superfamily. Septin GTPase family.</text>
</comment>
<reference evidence="11" key="1">
    <citation type="submission" date="2025-08" db="UniProtKB">
        <authorList>
            <consortium name="Ensembl"/>
        </authorList>
    </citation>
    <scope>IDENTIFICATION</scope>
</reference>
<evidence type="ECO:0000256" key="7">
    <source>
        <dbReference type="RuleBase" id="RU004560"/>
    </source>
</evidence>
<dbReference type="InterPro" id="IPR027417">
    <property type="entry name" value="P-loop_NTPase"/>
</dbReference>
<evidence type="ECO:0000259" key="10">
    <source>
        <dbReference type="PROSITE" id="PS51719"/>
    </source>
</evidence>
<keyword evidence="9" id="KW-0472">Membrane</keyword>
<keyword evidence="9" id="KW-1133">Transmembrane helix</keyword>
<evidence type="ECO:0000256" key="8">
    <source>
        <dbReference type="SAM" id="MobiDB-lite"/>
    </source>
</evidence>
<dbReference type="AlphaFoldDB" id="A0A8D0XBZ2"/>
<dbReference type="Pfam" id="PF00735">
    <property type="entry name" value="Septin"/>
    <property type="match status" value="1"/>
</dbReference>
<evidence type="ECO:0000256" key="9">
    <source>
        <dbReference type="SAM" id="Phobius"/>
    </source>
</evidence>
<keyword evidence="3 7" id="KW-0547">Nucleotide-binding</keyword>
<evidence type="ECO:0000313" key="12">
    <source>
        <dbReference type="Proteomes" id="UP000694570"/>
    </source>
</evidence>
<organism evidence="11 12">
    <name type="scientific">Sus scrofa</name>
    <name type="common">Pig</name>
    <dbReference type="NCBI Taxonomy" id="9823"/>
    <lineage>
        <taxon>Eukaryota</taxon>
        <taxon>Metazoa</taxon>
        <taxon>Chordata</taxon>
        <taxon>Craniata</taxon>
        <taxon>Vertebrata</taxon>
        <taxon>Euteleostomi</taxon>
        <taxon>Mammalia</taxon>
        <taxon>Eutheria</taxon>
        <taxon>Laurasiatheria</taxon>
        <taxon>Artiodactyla</taxon>
        <taxon>Suina</taxon>
        <taxon>Suidae</taxon>
        <taxon>Sus</taxon>
    </lineage>
</organism>
<dbReference type="InterPro" id="IPR030379">
    <property type="entry name" value="G_SEPTIN_dom"/>
</dbReference>
<dbReference type="SUPFAM" id="SSF52540">
    <property type="entry name" value="P-loop containing nucleoside triphosphate hydrolases"/>
    <property type="match status" value="1"/>
</dbReference>
<comment type="subcellular location">
    <subcellularLocation>
        <location evidence="1">Cytoplasm</location>
        <location evidence="1">Cytoskeleton</location>
    </subcellularLocation>
</comment>
<evidence type="ECO:0000256" key="1">
    <source>
        <dbReference type="ARBA" id="ARBA00004245"/>
    </source>
</evidence>
<keyword evidence="4" id="KW-0175">Coiled coil</keyword>
<name>A0A8D0XBZ2_PIG</name>
<dbReference type="CDD" id="cd01850">
    <property type="entry name" value="CDC_Septin"/>
    <property type="match status" value="1"/>
</dbReference>